<dbReference type="AlphaFoldDB" id="W0RL61"/>
<dbReference type="OrthoDB" id="9802516at2"/>
<dbReference type="InterPro" id="IPR003509">
    <property type="entry name" value="UPF0102_YraN-like"/>
</dbReference>
<dbReference type="GO" id="GO:0003676">
    <property type="term" value="F:nucleic acid binding"/>
    <property type="evidence" value="ECO:0007669"/>
    <property type="project" value="InterPro"/>
</dbReference>
<evidence type="ECO:0000313" key="3">
    <source>
        <dbReference type="EMBL" id="AHG91065.1"/>
    </source>
</evidence>
<organism evidence="3 4">
    <name type="scientific">Gemmatirosa kalamazoonensis</name>
    <dbReference type="NCBI Taxonomy" id="861299"/>
    <lineage>
        <taxon>Bacteria</taxon>
        <taxon>Pseudomonadati</taxon>
        <taxon>Gemmatimonadota</taxon>
        <taxon>Gemmatimonadia</taxon>
        <taxon>Gemmatimonadales</taxon>
        <taxon>Gemmatimonadaceae</taxon>
        <taxon>Gemmatirosa</taxon>
    </lineage>
</organism>
<dbReference type="EMBL" id="CP007128">
    <property type="protein sequence ID" value="AHG91065.1"/>
    <property type="molecule type" value="Genomic_DNA"/>
</dbReference>
<evidence type="ECO:0000256" key="1">
    <source>
        <dbReference type="ARBA" id="ARBA00006738"/>
    </source>
</evidence>
<proteinExistence type="inferred from homology"/>
<protein>
    <recommendedName>
        <fullName evidence="2">UPF0102 protein J421_3528</fullName>
    </recommendedName>
</protein>
<dbReference type="STRING" id="861299.J421_3528"/>
<sequence length="124" mass="14096">MTDVRQGTGALGERVAARWLLRHGWTIVAHRFRSGHRDLDLVARRGADVAFVEVKARRGLGFGDPVEAVGWRKRRELVRSAWVWIDRCGRPGEAYRFDVIGVLLTRSGARIRHVEHAFDVPARC</sequence>
<dbReference type="InterPro" id="IPR011335">
    <property type="entry name" value="Restrct_endonuc-II-like"/>
</dbReference>
<evidence type="ECO:0000256" key="2">
    <source>
        <dbReference type="HAMAP-Rule" id="MF_00048"/>
    </source>
</evidence>
<evidence type="ECO:0000313" key="4">
    <source>
        <dbReference type="Proteomes" id="UP000019151"/>
    </source>
</evidence>
<dbReference type="PANTHER" id="PTHR34039:SF1">
    <property type="entry name" value="UPF0102 PROTEIN YRAN"/>
    <property type="match status" value="1"/>
</dbReference>
<dbReference type="Pfam" id="PF02021">
    <property type="entry name" value="UPF0102"/>
    <property type="match status" value="1"/>
</dbReference>
<dbReference type="SUPFAM" id="SSF52980">
    <property type="entry name" value="Restriction endonuclease-like"/>
    <property type="match status" value="1"/>
</dbReference>
<dbReference type="CDD" id="cd20736">
    <property type="entry name" value="PoNe_Nuclease"/>
    <property type="match status" value="1"/>
</dbReference>
<dbReference type="PANTHER" id="PTHR34039">
    <property type="entry name" value="UPF0102 PROTEIN YRAN"/>
    <property type="match status" value="1"/>
</dbReference>
<dbReference type="HAMAP" id="MF_00048">
    <property type="entry name" value="UPF0102"/>
    <property type="match status" value="1"/>
</dbReference>
<reference evidence="3 4" key="1">
    <citation type="journal article" date="2014" name="Genome Announc.">
        <title>Genome Sequence and Methylome of Soil Bacterium Gemmatirosa kalamazoonensis KBS708T, a Member of the Rarely Cultivated Gemmatimonadetes Phylum.</title>
        <authorList>
            <person name="Debruyn J.M."/>
            <person name="Radosevich M."/>
            <person name="Wommack K.E."/>
            <person name="Polson S.W."/>
            <person name="Hauser L.J."/>
            <person name="Fawaz M.N."/>
            <person name="Korlach J."/>
            <person name="Tsai Y.C."/>
        </authorList>
    </citation>
    <scope>NUCLEOTIDE SEQUENCE [LARGE SCALE GENOMIC DNA]</scope>
    <source>
        <strain evidence="3 4">KBS708</strain>
    </source>
</reference>
<dbReference type="InParanoid" id="W0RL61"/>
<dbReference type="HOGENOM" id="CLU_115353_0_2_0"/>
<dbReference type="KEGG" id="gba:J421_3528"/>
<name>W0RL61_9BACT</name>
<keyword evidence="4" id="KW-1185">Reference proteome</keyword>
<dbReference type="Gene3D" id="3.40.1350.10">
    <property type="match status" value="1"/>
</dbReference>
<accession>W0RL61</accession>
<gene>
    <name evidence="3" type="ORF">J421_3528</name>
</gene>
<dbReference type="Proteomes" id="UP000019151">
    <property type="component" value="Chromosome"/>
</dbReference>
<dbReference type="InterPro" id="IPR011856">
    <property type="entry name" value="tRNA_endonuc-like_dom_sf"/>
</dbReference>
<comment type="similarity">
    <text evidence="1 2">Belongs to the UPF0102 family.</text>
</comment>
<dbReference type="eggNOG" id="COG0792">
    <property type="taxonomic scope" value="Bacteria"/>
</dbReference>
<dbReference type="RefSeq" id="WP_025412523.1">
    <property type="nucleotide sequence ID" value="NZ_CP007128.1"/>
</dbReference>